<feature type="non-terminal residue" evidence="1">
    <location>
        <position position="52"/>
    </location>
</feature>
<protein>
    <submittedName>
        <fullName evidence="1">Uncharacterized protein</fullName>
    </submittedName>
</protein>
<dbReference type="Proteomes" id="UP000728032">
    <property type="component" value="Unassembled WGS sequence"/>
</dbReference>
<evidence type="ECO:0000313" key="2">
    <source>
        <dbReference type="Proteomes" id="UP000728032"/>
    </source>
</evidence>
<dbReference type="EMBL" id="OC929175">
    <property type="protein sequence ID" value="CAD7658121.1"/>
    <property type="molecule type" value="Genomic_DNA"/>
</dbReference>
<organism evidence="1">
    <name type="scientific">Oppiella nova</name>
    <dbReference type="NCBI Taxonomy" id="334625"/>
    <lineage>
        <taxon>Eukaryota</taxon>
        <taxon>Metazoa</taxon>
        <taxon>Ecdysozoa</taxon>
        <taxon>Arthropoda</taxon>
        <taxon>Chelicerata</taxon>
        <taxon>Arachnida</taxon>
        <taxon>Acari</taxon>
        <taxon>Acariformes</taxon>
        <taxon>Sarcoptiformes</taxon>
        <taxon>Oribatida</taxon>
        <taxon>Brachypylina</taxon>
        <taxon>Oppioidea</taxon>
        <taxon>Oppiidae</taxon>
        <taxon>Oppiella</taxon>
    </lineage>
</organism>
<accession>A0A7R9MDT2</accession>
<evidence type="ECO:0000313" key="1">
    <source>
        <dbReference type="EMBL" id="CAD7658121.1"/>
    </source>
</evidence>
<gene>
    <name evidence="1" type="ORF">ONB1V03_LOCUS14746</name>
</gene>
<dbReference type="OrthoDB" id="6479682at2759"/>
<dbReference type="EMBL" id="CAJPVJ010014350">
    <property type="protein sequence ID" value="CAG2175307.1"/>
    <property type="molecule type" value="Genomic_DNA"/>
</dbReference>
<reference evidence="1" key="1">
    <citation type="submission" date="2020-11" db="EMBL/GenBank/DDBJ databases">
        <authorList>
            <person name="Tran Van P."/>
        </authorList>
    </citation>
    <scope>NUCLEOTIDE SEQUENCE</scope>
</reference>
<sequence length="52" mass="6007">MKRGDIAPHIKQLCSLTLYQFELFCNHSNVDQLQVSDSIDIPTDFLSRLKIN</sequence>
<name>A0A7R9MDT2_9ACAR</name>
<keyword evidence="2" id="KW-1185">Reference proteome</keyword>
<dbReference type="AlphaFoldDB" id="A0A7R9MDT2"/>
<proteinExistence type="predicted"/>